<evidence type="ECO:0000313" key="2">
    <source>
        <dbReference type="EMBL" id="CCA16696.1"/>
    </source>
</evidence>
<accession>F0W6F2</accession>
<reference evidence="2" key="1">
    <citation type="journal article" date="2011" name="PLoS Biol.">
        <title>Gene gain and loss during evolution of obligate parasitism in the white rust pathogen of Arabidopsis thaliana.</title>
        <authorList>
            <person name="Kemen E."/>
            <person name="Gardiner A."/>
            <person name="Schultz-Larsen T."/>
            <person name="Kemen A.C."/>
            <person name="Balmuth A.L."/>
            <person name="Robert-Seilaniantz A."/>
            <person name="Bailey K."/>
            <person name="Holub E."/>
            <person name="Studholme D.J."/>
            <person name="Maclean D."/>
            <person name="Jones J.D."/>
        </authorList>
    </citation>
    <scope>NUCLEOTIDE SEQUENCE</scope>
</reference>
<proteinExistence type="predicted"/>
<dbReference type="AlphaFoldDB" id="F0W6F2"/>
<dbReference type="EMBL" id="FR824069">
    <property type="protein sequence ID" value="CCA16696.1"/>
    <property type="molecule type" value="Genomic_DNA"/>
</dbReference>
<evidence type="ECO:0000256" key="1">
    <source>
        <dbReference type="SAM" id="MobiDB-lite"/>
    </source>
</evidence>
<sequence length="211" mass="23825">MSPTGSDDTGAVVRGQASSSSAAPRHGRIGVIDEDEAKKGDTEENEMLQLMRGLMGRLDRLEEFQSKGQGQLSGRAQANKIVVAHRCLRGMICLRRPSALDHGFTLMRWMSRYDRRLYDAAMNDPQNGPHMHYQSVENVQISVRHMEKIVRYPDARQKQLAIRMFDGSELYPGLGSGVLQWGHRFERQMNLAQSAYSFLRPEGVKVDLLAH</sequence>
<feature type="region of interest" description="Disordered" evidence="1">
    <location>
        <begin position="1"/>
        <end position="43"/>
    </location>
</feature>
<organism evidence="2">
    <name type="scientific">Albugo laibachii Nc14</name>
    <dbReference type="NCBI Taxonomy" id="890382"/>
    <lineage>
        <taxon>Eukaryota</taxon>
        <taxon>Sar</taxon>
        <taxon>Stramenopiles</taxon>
        <taxon>Oomycota</taxon>
        <taxon>Peronosporomycetes</taxon>
        <taxon>Albuginales</taxon>
        <taxon>Albuginaceae</taxon>
        <taxon>Albugo</taxon>
    </lineage>
</organism>
<reference evidence="2" key="2">
    <citation type="submission" date="2011-02" db="EMBL/GenBank/DDBJ databases">
        <authorList>
            <person name="MacLean D."/>
        </authorList>
    </citation>
    <scope>NUCLEOTIDE SEQUENCE</scope>
</reference>
<dbReference type="HOGENOM" id="CLU_1306793_0_0_1"/>
<name>F0W6F2_9STRA</name>
<protein>
    <submittedName>
        <fullName evidence="2">Uncharacterized protein AlNc14C24G2451</fullName>
    </submittedName>
</protein>
<gene>
    <name evidence="2" type="primary">AlNc14C24G2451</name>
    <name evidence="2" type="ORF">ALNC14_028390</name>
</gene>